<protein>
    <recommendedName>
        <fullName evidence="2">EF-hand domain-containing protein</fullName>
    </recommendedName>
</protein>
<keyword evidence="1" id="KW-0106">Calcium</keyword>
<dbReference type="PROSITE" id="PS50222">
    <property type="entry name" value="EF_HAND_2"/>
    <property type="match status" value="2"/>
</dbReference>
<feature type="domain" description="EF-hand" evidence="2">
    <location>
        <begin position="44"/>
        <end position="79"/>
    </location>
</feature>
<sequence>MMRGVMNRKVPKEILDLFEKYMDNKVRHLNRKDAIHMLRAEFGLDEEQASTMFDTFDKDKNGQMSIWEFQQFYVCMGTQPSNPHSSAQEVVQKFKDIDADGSGKIDVNEAKEGLKTLKTATGRDLDPKEIEFFIETTADDDGQIDLGAFTNLLYRLKLYNAPPPPKDVKLKNPKKD</sequence>
<dbReference type="EMBL" id="CP111016">
    <property type="protein sequence ID" value="WAR04797.1"/>
    <property type="molecule type" value="Genomic_DNA"/>
</dbReference>
<evidence type="ECO:0000313" key="4">
    <source>
        <dbReference type="Proteomes" id="UP001164746"/>
    </source>
</evidence>
<dbReference type="CDD" id="cd00051">
    <property type="entry name" value="EFh"/>
    <property type="match status" value="2"/>
</dbReference>
<dbReference type="InterPro" id="IPR002048">
    <property type="entry name" value="EF_hand_dom"/>
</dbReference>
<feature type="domain" description="EF-hand" evidence="2">
    <location>
        <begin position="85"/>
        <end position="120"/>
    </location>
</feature>
<organism evidence="3 4">
    <name type="scientific">Mya arenaria</name>
    <name type="common">Soft-shell clam</name>
    <dbReference type="NCBI Taxonomy" id="6604"/>
    <lineage>
        <taxon>Eukaryota</taxon>
        <taxon>Metazoa</taxon>
        <taxon>Spiralia</taxon>
        <taxon>Lophotrochozoa</taxon>
        <taxon>Mollusca</taxon>
        <taxon>Bivalvia</taxon>
        <taxon>Autobranchia</taxon>
        <taxon>Heteroconchia</taxon>
        <taxon>Euheterodonta</taxon>
        <taxon>Imparidentia</taxon>
        <taxon>Neoheterodontei</taxon>
        <taxon>Myida</taxon>
        <taxon>Myoidea</taxon>
        <taxon>Myidae</taxon>
        <taxon>Mya</taxon>
    </lineage>
</organism>
<dbReference type="PROSITE" id="PS00018">
    <property type="entry name" value="EF_HAND_1"/>
    <property type="match status" value="1"/>
</dbReference>
<dbReference type="Pfam" id="PF13499">
    <property type="entry name" value="EF-hand_7"/>
    <property type="match status" value="1"/>
</dbReference>
<dbReference type="SMART" id="SM00054">
    <property type="entry name" value="EFh"/>
    <property type="match status" value="2"/>
</dbReference>
<dbReference type="InterPro" id="IPR018247">
    <property type="entry name" value="EF_Hand_1_Ca_BS"/>
</dbReference>
<reference evidence="3" key="1">
    <citation type="submission" date="2022-11" db="EMBL/GenBank/DDBJ databases">
        <title>Centuries of genome instability and evolution in soft-shell clam transmissible cancer (bioRxiv).</title>
        <authorList>
            <person name="Hart S.F.M."/>
            <person name="Yonemitsu M.A."/>
            <person name="Giersch R.M."/>
            <person name="Beal B.F."/>
            <person name="Arriagada G."/>
            <person name="Davis B.W."/>
            <person name="Ostrander E.A."/>
            <person name="Goff S.P."/>
            <person name="Metzger M.J."/>
        </authorList>
    </citation>
    <scope>NUCLEOTIDE SEQUENCE</scope>
    <source>
        <strain evidence="3">MELC-2E11</strain>
        <tissue evidence="3">Siphon/mantle</tissue>
    </source>
</reference>
<dbReference type="Gene3D" id="1.10.238.10">
    <property type="entry name" value="EF-hand"/>
    <property type="match status" value="1"/>
</dbReference>
<keyword evidence="4" id="KW-1185">Reference proteome</keyword>
<dbReference type="Pfam" id="PF13202">
    <property type="entry name" value="EF-hand_5"/>
    <property type="match status" value="1"/>
</dbReference>
<evidence type="ECO:0000313" key="3">
    <source>
        <dbReference type="EMBL" id="WAR04797.1"/>
    </source>
</evidence>
<evidence type="ECO:0000259" key="2">
    <source>
        <dbReference type="PROSITE" id="PS50222"/>
    </source>
</evidence>
<proteinExistence type="predicted"/>
<gene>
    <name evidence="3" type="ORF">MAR_020166</name>
</gene>
<dbReference type="Proteomes" id="UP001164746">
    <property type="component" value="Chromosome 5"/>
</dbReference>
<evidence type="ECO:0000256" key="1">
    <source>
        <dbReference type="ARBA" id="ARBA00022837"/>
    </source>
</evidence>
<accession>A0ABY7E7M8</accession>
<dbReference type="SUPFAM" id="SSF47473">
    <property type="entry name" value="EF-hand"/>
    <property type="match status" value="1"/>
</dbReference>
<name>A0ABY7E7M8_MYAAR</name>
<dbReference type="InterPro" id="IPR011992">
    <property type="entry name" value="EF-hand-dom_pair"/>
</dbReference>